<organism evidence="3 4">
    <name type="scientific">Mycolicibacterium smegmatis (strain ATCC 700084 / mc(2)155)</name>
    <name type="common">Mycobacterium smegmatis</name>
    <dbReference type="NCBI Taxonomy" id="246196"/>
    <lineage>
        <taxon>Bacteria</taxon>
        <taxon>Bacillati</taxon>
        <taxon>Actinomycetota</taxon>
        <taxon>Actinomycetes</taxon>
        <taxon>Mycobacteriales</taxon>
        <taxon>Mycobacteriaceae</taxon>
        <taxon>Mycolicibacterium</taxon>
    </lineage>
</organism>
<dbReference type="KEGG" id="msm:MSMEG_3866"/>
<keyword evidence="1" id="KW-0812">Transmembrane</keyword>
<evidence type="ECO:0000313" key="3">
    <source>
        <dbReference type="EMBL" id="ABK71792.1"/>
    </source>
</evidence>
<gene>
    <name evidence="3" type="ordered locus">MSMEG_3866</name>
</gene>
<feature type="signal peptide" evidence="2">
    <location>
        <begin position="1"/>
        <end position="24"/>
    </location>
</feature>
<dbReference type="AlphaFoldDB" id="A0QZ19"/>
<dbReference type="OrthoDB" id="4753611at2"/>
<dbReference type="STRING" id="246196.MSMEG_3866"/>
<reference evidence="3 4" key="1">
    <citation type="submission" date="2006-10" db="EMBL/GenBank/DDBJ databases">
        <authorList>
            <person name="Fleischmann R.D."/>
            <person name="Dodson R.J."/>
            <person name="Haft D.H."/>
            <person name="Merkel J.S."/>
            <person name="Nelson W.C."/>
            <person name="Fraser C.M."/>
        </authorList>
    </citation>
    <scope>NUCLEOTIDE SEQUENCE [LARGE SCALE GENOMIC DNA]</scope>
    <source>
        <strain evidence="4">ATCC 700084 / mc(2)155</strain>
    </source>
</reference>
<dbReference type="KEGG" id="msb:LJ00_19200"/>
<name>A0QZ19_MYCS2</name>
<keyword evidence="1" id="KW-1133">Transmembrane helix</keyword>
<dbReference type="Proteomes" id="UP000000757">
    <property type="component" value="Chromosome"/>
</dbReference>
<sequence length="158" mass="16004">MMRTQPAPLVFSTSLGLIMAAAVAAPADGPALVAAAISAAAVAVGPAWRPASTVAVWAAAAALALSEPDVLYAALAGLSAAVYLAVRHAAGTSVVTTTRPMMLCALGFTAAAMLVGFWQLTLPWVPLAAPVAVGAVYLIVLRPFVGRARWDVSPAREL</sequence>
<feature type="transmembrane region" description="Helical" evidence="1">
    <location>
        <begin position="70"/>
        <end position="90"/>
    </location>
</feature>
<evidence type="ECO:0008006" key="5">
    <source>
        <dbReference type="Google" id="ProtNLM"/>
    </source>
</evidence>
<keyword evidence="1" id="KW-0472">Membrane</keyword>
<keyword evidence="4" id="KW-1185">Reference proteome</keyword>
<evidence type="ECO:0000256" key="2">
    <source>
        <dbReference type="SAM" id="SignalP"/>
    </source>
</evidence>
<evidence type="ECO:0000256" key="1">
    <source>
        <dbReference type="SAM" id="Phobius"/>
    </source>
</evidence>
<feature type="transmembrane region" description="Helical" evidence="1">
    <location>
        <begin position="102"/>
        <end position="121"/>
    </location>
</feature>
<evidence type="ECO:0000313" key="4">
    <source>
        <dbReference type="Proteomes" id="UP000000757"/>
    </source>
</evidence>
<dbReference type="EMBL" id="CP000480">
    <property type="protein sequence ID" value="ABK71792.1"/>
    <property type="molecule type" value="Genomic_DNA"/>
</dbReference>
<accession>A0QZ19</accession>
<keyword evidence="2" id="KW-0732">Signal</keyword>
<feature type="chain" id="PRO_5038806096" description="Integral membrane protein" evidence="2">
    <location>
        <begin position="25"/>
        <end position="158"/>
    </location>
</feature>
<proteinExistence type="predicted"/>
<dbReference type="eggNOG" id="ENOG5032BGE">
    <property type="taxonomic scope" value="Bacteria"/>
</dbReference>
<feature type="transmembrane region" description="Helical" evidence="1">
    <location>
        <begin position="127"/>
        <end position="145"/>
    </location>
</feature>
<dbReference type="PaxDb" id="246196-MSMEI_3775"/>
<dbReference type="PATRIC" id="fig|246196.19.peg.3805"/>
<protein>
    <recommendedName>
        <fullName evidence="5">Integral membrane protein</fullName>
    </recommendedName>
</protein>